<feature type="domain" description="Major facilitator superfamily (MFS) profile" evidence="8">
    <location>
        <begin position="33"/>
        <end position="232"/>
    </location>
</feature>
<evidence type="ECO:0000256" key="1">
    <source>
        <dbReference type="ARBA" id="ARBA00004651"/>
    </source>
</evidence>
<dbReference type="Gene3D" id="1.20.1250.20">
    <property type="entry name" value="MFS general substrate transporter like domains"/>
    <property type="match status" value="1"/>
</dbReference>
<feature type="transmembrane region" description="Helical" evidence="7">
    <location>
        <begin position="67"/>
        <end position="87"/>
    </location>
</feature>
<comment type="subcellular location">
    <subcellularLocation>
        <location evidence="1">Cell membrane</location>
        <topology evidence="1">Multi-pass membrane protein</topology>
    </subcellularLocation>
</comment>
<evidence type="ECO:0000256" key="3">
    <source>
        <dbReference type="ARBA" id="ARBA00022475"/>
    </source>
</evidence>
<name>A0ABT0ZLC6_9ACTN</name>
<evidence type="ECO:0000256" key="7">
    <source>
        <dbReference type="SAM" id="Phobius"/>
    </source>
</evidence>
<dbReference type="PANTHER" id="PTHR23513:SF11">
    <property type="entry name" value="STAPHYLOFERRIN A TRANSPORTER"/>
    <property type="match status" value="1"/>
</dbReference>
<evidence type="ECO:0000256" key="4">
    <source>
        <dbReference type="ARBA" id="ARBA00022692"/>
    </source>
</evidence>
<sequence length="232" mass="23929">MTPPANGGTAAPAQPPAPPSRPASYWAPLSVPVFRTLWLAQFVSNIGSWMQTVGAQWLITEQRGSPGLIALVQTAASLPVLLLGIPAGALADIVDRRKLLFTAQLVMLTAAALRAALTALGQMNSYGVLVLTFFLGCGTALMNPAWQAIQPELVARRDLIPAAAALGGVNMNMARAIGPALGGLVVALAGTAAVFAVNAASFLVTLAALATWHRSARADTMAAERMIPAGSR</sequence>
<dbReference type="EMBL" id="JAMWMR010000035">
    <property type="protein sequence ID" value="MCN9244394.1"/>
    <property type="molecule type" value="Genomic_DNA"/>
</dbReference>
<dbReference type="PROSITE" id="PS50850">
    <property type="entry name" value="MFS"/>
    <property type="match status" value="1"/>
</dbReference>
<evidence type="ECO:0000256" key="6">
    <source>
        <dbReference type="ARBA" id="ARBA00023136"/>
    </source>
</evidence>
<keyword evidence="5 7" id="KW-1133">Transmembrane helix</keyword>
<feature type="transmembrane region" description="Helical" evidence="7">
    <location>
        <begin position="99"/>
        <end position="120"/>
    </location>
</feature>
<dbReference type="SUPFAM" id="SSF103473">
    <property type="entry name" value="MFS general substrate transporter"/>
    <property type="match status" value="1"/>
</dbReference>
<organism evidence="9 10">
    <name type="scientific">Streptomyces macrolidinus</name>
    <dbReference type="NCBI Taxonomy" id="2952607"/>
    <lineage>
        <taxon>Bacteria</taxon>
        <taxon>Bacillati</taxon>
        <taxon>Actinomycetota</taxon>
        <taxon>Actinomycetes</taxon>
        <taxon>Kitasatosporales</taxon>
        <taxon>Streptomycetaceae</taxon>
        <taxon>Streptomyces</taxon>
    </lineage>
</organism>
<keyword evidence="10" id="KW-1185">Reference proteome</keyword>
<evidence type="ECO:0000256" key="2">
    <source>
        <dbReference type="ARBA" id="ARBA00022448"/>
    </source>
</evidence>
<dbReference type="RefSeq" id="WP_252428182.1">
    <property type="nucleotide sequence ID" value="NZ_JAMWMR010000035.1"/>
</dbReference>
<dbReference type="Pfam" id="PF05977">
    <property type="entry name" value="MFS_3"/>
    <property type="match status" value="1"/>
</dbReference>
<proteinExistence type="predicted"/>
<reference evidence="9 10" key="1">
    <citation type="submission" date="2022-05" db="EMBL/GenBank/DDBJ databases">
        <title>Streptomyces sp. nov. RY43-2 isolated from soil of a peat swamp forest.</title>
        <authorList>
            <person name="Kanchanasin P."/>
            <person name="Tanasupawat S."/>
            <person name="Phongsopitanun W."/>
        </authorList>
    </citation>
    <scope>NUCLEOTIDE SEQUENCE [LARGE SCALE GENOMIC DNA]</scope>
    <source>
        <strain evidence="9 10">RY43-2</strain>
    </source>
</reference>
<evidence type="ECO:0000313" key="9">
    <source>
        <dbReference type="EMBL" id="MCN9244394.1"/>
    </source>
</evidence>
<gene>
    <name evidence="9" type="ORF">NGF19_27035</name>
</gene>
<protein>
    <submittedName>
        <fullName evidence="9">MFS transporter</fullName>
    </submittedName>
</protein>
<dbReference type="Proteomes" id="UP001523219">
    <property type="component" value="Unassembled WGS sequence"/>
</dbReference>
<keyword evidence="6 7" id="KW-0472">Membrane</keyword>
<evidence type="ECO:0000259" key="8">
    <source>
        <dbReference type="PROSITE" id="PS50850"/>
    </source>
</evidence>
<feature type="transmembrane region" description="Helical" evidence="7">
    <location>
        <begin position="126"/>
        <end position="146"/>
    </location>
</feature>
<accession>A0ABT0ZLC6</accession>
<evidence type="ECO:0000256" key="5">
    <source>
        <dbReference type="ARBA" id="ARBA00022989"/>
    </source>
</evidence>
<dbReference type="CDD" id="cd06173">
    <property type="entry name" value="MFS_MefA_like"/>
    <property type="match status" value="1"/>
</dbReference>
<dbReference type="PANTHER" id="PTHR23513">
    <property type="entry name" value="INTEGRAL MEMBRANE EFFLUX PROTEIN-RELATED"/>
    <property type="match status" value="1"/>
</dbReference>
<keyword evidence="3" id="KW-1003">Cell membrane</keyword>
<evidence type="ECO:0000313" key="10">
    <source>
        <dbReference type="Proteomes" id="UP001523219"/>
    </source>
</evidence>
<keyword evidence="2" id="KW-0813">Transport</keyword>
<dbReference type="InterPro" id="IPR036259">
    <property type="entry name" value="MFS_trans_sf"/>
</dbReference>
<comment type="caution">
    <text evidence="9">The sequence shown here is derived from an EMBL/GenBank/DDBJ whole genome shotgun (WGS) entry which is preliminary data.</text>
</comment>
<dbReference type="InterPro" id="IPR020846">
    <property type="entry name" value="MFS_dom"/>
</dbReference>
<feature type="transmembrane region" description="Helical" evidence="7">
    <location>
        <begin position="184"/>
        <end position="212"/>
    </location>
</feature>
<dbReference type="InterPro" id="IPR010290">
    <property type="entry name" value="TM_effector"/>
</dbReference>
<keyword evidence="4 7" id="KW-0812">Transmembrane</keyword>